<protein>
    <submittedName>
        <fullName evidence="16">Cytochrome P450</fullName>
    </submittedName>
</protein>
<dbReference type="InterPro" id="IPR001128">
    <property type="entry name" value="Cyt_P450"/>
</dbReference>
<dbReference type="Proteomes" id="UP001215280">
    <property type="component" value="Unassembled WGS sequence"/>
</dbReference>
<evidence type="ECO:0000256" key="7">
    <source>
        <dbReference type="ARBA" id="ARBA00022723"/>
    </source>
</evidence>
<name>A0AAD7IA82_9AGAR</name>
<sequence>MALLQSVAVLIVSLCVLKAVQRRKHYSVKDIPGPRSNSYILGHLYDLAIHPAGVLDLQWKAKYGGVVRIKGCLGEDRLLISDPKALHYIFNVSGYGIIKQPFRRELSRLLTGRGLIWAEGDTHRRQRKVAGPAFGAPEIKALIPIYNKCAAQLTAKWIELINGNQEPSVVIDFPNWLGRATLDAIGIAGFDYDFGALNDSRNPLASAYNNILQLTHGHPSKGRIFFQGIASYIPMSVLGFIQDHGRSSAVVEARKVTELANKIAQDLVAEKTKALDTAKGKRDIMSLLVEANHNLDSRLHLNADEMYSHMRTNLLAGYETTSNTLSWAFLELARNPSVQTHLRQEIRAHRADIISRGGSEFTFSDYDNMPYLLAVLKENLRMNPVAHHIHRETSKDDAFPLREPLTTLSGKRITELHVPRGLKFTTSVIGYHQDPSIWGEDAGIFNPDRWLQDTAKVIPTTGVYANLLTFGSGVRACIGWRFAVAEMQAFLVELVENFEFSMTDSAEQVRRDICLVVVPVVEAEVEKGIYLPLKVSLAEPE</sequence>
<comment type="caution">
    <text evidence="16">The sequence shown here is derived from an EMBL/GenBank/DDBJ whole genome shotgun (WGS) entry which is preliminary data.</text>
</comment>
<keyword evidence="6" id="KW-0812">Transmembrane</keyword>
<evidence type="ECO:0000256" key="13">
    <source>
        <dbReference type="PIRSR" id="PIRSR602401-1"/>
    </source>
</evidence>
<keyword evidence="5 13" id="KW-0349">Heme</keyword>
<evidence type="ECO:0000256" key="8">
    <source>
        <dbReference type="ARBA" id="ARBA00022989"/>
    </source>
</evidence>
<dbReference type="Pfam" id="PF00067">
    <property type="entry name" value="p450"/>
    <property type="match status" value="1"/>
</dbReference>
<dbReference type="PRINTS" id="PR00463">
    <property type="entry name" value="EP450I"/>
</dbReference>
<evidence type="ECO:0000256" key="14">
    <source>
        <dbReference type="RuleBase" id="RU000461"/>
    </source>
</evidence>
<dbReference type="EMBL" id="JARJLG010000143">
    <property type="protein sequence ID" value="KAJ7737450.1"/>
    <property type="molecule type" value="Genomic_DNA"/>
</dbReference>
<dbReference type="InterPro" id="IPR002401">
    <property type="entry name" value="Cyt_P450_E_grp-I"/>
</dbReference>
<keyword evidence="11 14" id="KW-0503">Monooxygenase</keyword>
<evidence type="ECO:0000256" key="6">
    <source>
        <dbReference type="ARBA" id="ARBA00022692"/>
    </source>
</evidence>
<keyword evidence="8" id="KW-1133">Transmembrane helix</keyword>
<comment type="pathway">
    <text evidence="3">Secondary metabolite biosynthesis; terpenoid biosynthesis.</text>
</comment>
<dbReference type="GO" id="GO:0004497">
    <property type="term" value="F:monooxygenase activity"/>
    <property type="evidence" value="ECO:0007669"/>
    <property type="project" value="UniProtKB-KW"/>
</dbReference>
<dbReference type="AlphaFoldDB" id="A0AAD7IA82"/>
<gene>
    <name evidence="16" type="ORF">DFH07DRAFT_927586</name>
</gene>
<comment type="cofactor">
    <cofactor evidence="1 13">
        <name>heme</name>
        <dbReference type="ChEBI" id="CHEBI:30413"/>
    </cofactor>
</comment>
<keyword evidence="7 13" id="KW-0479">Metal-binding</keyword>
<evidence type="ECO:0000256" key="15">
    <source>
        <dbReference type="SAM" id="SignalP"/>
    </source>
</evidence>
<evidence type="ECO:0000256" key="12">
    <source>
        <dbReference type="ARBA" id="ARBA00023136"/>
    </source>
</evidence>
<keyword evidence="17" id="KW-1185">Reference proteome</keyword>
<dbReference type="InterPro" id="IPR017972">
    <property type="entry name" value="Cyt_P450_CS"/>
</dbReference>
<dbReference type="PROSITE" id="PS00086">
    <property type="entry name" value="CYTOCHROME_P450"/>
    <property type="match status" value="1"/>
</dbReference>
<organism evidence="16 17">
    <name type="scientific">Mycena maculata</name>
    <dbReference type="NCBI Taxonomy" id="230809"/>
    <lineage>
        <taxon>Eukaryota</taxon>
        <taxon>Fungi</taxon>
        <taxon>Dikarya</taxon>
        <taxon>Basidiomycota</taxon>
        <taxon>Agaricomycotina</taxon>
        <taxon>Agaricomycetes</taxon>
        <taxon>Agaricomycetidae</taxon>
        <taxon>Agaricales</taxon>
        <taxon>Marasmiineae</taxon>
        <taxon>Mycenaceae</taxon>
        <taxon>Mycena</taxon>
    </lineage>
</organism>
<dbReference type="Gene3D" id="1.10.630.10">
    <property type="entry name" value="Cytochrome P450"/>
    <property type="match status" value="1"/>
</dbReference>
<keyword evidence="15" id="KW-0732">Signal</keyword>
<dbReference type="GO" id="GO:0016020">
    <property type="term" value="C:membrane"/>
    <property type="evidence" value="ECO:0007669"/>
    <property type="project" value="UniProtKB-SubCell"/>
</dbReference>
<feature type="chain" id="PRO_5042006447" evidence="15">
    <location>
        <begin position="23"/>
        <end position="541"/>
    </location>
</feature>
<evidence type="ECO:0000256" key="11">
    <source>
        <dbReference type="ARBA" id="ARBA00023033"/>
    </source>
</evidence>
<dbReference type="InterPro" id="IPR050121">
    <property type="entry name" value="Cytochrome_P450_monoxygenase"/>
</dbReference>
<dbReference type="CDD" id="cd11069">
    <property type="entry name" value="CYP_FUM15-like"/>
    <property type="match status" value="1"/>
</dbReference>
<dbReference type="PRINTS" id="PR00385">
    <property type="entry name" value="P450"/>
</dbReference>
<dbReference type="InterPro" id="IPR036396">
    <property type="entry name" value="Cyt_P450_sf"/>
</dbReference>
<dbReference type="GO" id="GO:0016705">
    <property type="term" value="F:oxidoreductase activity, acting on paired donors, with incorporation or reduction of molecular oxygen"/>
    <property type="evidence" value="ECO:0007669"/>
    <property type="project" value="InterPro"/>
</dbReference>
<evidence type="ECO:0000256" key="3">
    <source>
        <dbReference type="ARBA" id="ARBA00004721"/>
    </source>
</evidence>
<feature type="binding site" description="axial binding residue" evidence="13">
    <location>
        <position position="477"/>
    </location>
    <ligand>
        <name>heme</name>
        <dbReference type="ChEBI" id="CHEBI:30413"/>
    </ligand>
    <ligandPart>
        <name>Fe</name>
        <dbReference type="ChEBI" id="CHEBI:18248"/>
    </ligandPart>
</feature>
<evidence type="ECO:0000256" key="2">
    <source>
        <dbReference type="ARBA" id="ARBA00004370"/>
    </source>
</evidence>
<evidence type="ECO:0000256" key="1">
    <source>
        <dbReference type="ARBA" id="ARBA00001971"/>
    </source>
</evidence>
<keyword evidence="9 14" id="KW-0560">Oxidoreductase</keyword>
<dbReference type="PANTHER" id="PTHR24305">
    <property type="entry name" value="CYTOCHROME P450"/>
    <property type="match status" value="1"/>
</dbReference>
<dbReference type="GO" id="GO:0020037">
    <property type="term" value="F:heme binding"/>
    <property type="evidence" value="ECO:0007669"/>
    <property type="project" value="InterPro"/>
</dbReference>
<dbReference type="GO" id="GO:0005506">
    <property type="term" value="F:iron ion binding"/>
    <property type="evidence" value="ECO:0007669"/>
    <property type="project" value="InterPro"/>
</dbReference>
<keyword evidence="10 13" id="KW-0408">Iron</keyword>
<evidence type="ECO:0000313" key="16">
    <source>
        <dbReference type="EMBL" id="KAJ7737450.1"/>
    </source>
</evidence>
<evidence type="ECO:0000256" key="4">
    <source>
        <dbReference type="ARBA" id="ARBA00010617"/>
    </source>
</evidence>
<evidence type="ECO:0000313" key="17">
    <source>
        <dbReference type="Proteomes" id="UP001215280"/>
    </source>
</evidence>
<evidence type="ECO:0000256" key="5">
    <source>
        <dbReference type="ARBA" id="ARBA00022617"/>
    </source>
</evidence>
<keyword evidence="12" id="KW-0472">Membrane</keyword>
<feature type="signal peptide" evidence="15">
    <location>
        <begin position="1"/>
        <end position="22"/>
    </location>
</feature>
<reference evidence="16" key="1">
    <citation type="submission" date="2023-03" db="EMBL/GenBank/DDBJ databases">
        <title>Massive genome expansion in bonnet fungi (Mycena s.s.) driven by repeated elements and novel gene families across ecological guilds.</title>
        <authorList>
            <consortium name="Lawrence Berkeley National Laboratory"/>
            <person name="Harder C.B."/>
            <person name="Miyauchi S."/>
            <person name="Viragh M."/>
            <person name="Kuo A."/>
            <person name="Thoen E."/>
            <person name="Andreopoulos B."/>
            <person name="Lu D."/>
            <person name="Skrede I."/>
            <person name="Drula E."/>
            <person name="Henrissat B."/>
            <person name="Morin E."/>
            <person name="Kohler A."/>
            <person name="Barry K."/>
            <person name="LaButti K."/>
            <person name="Morin E."/>
            <person name="Salamov A."/>
            <person name="Lipzen A."/>
            <person name="Mereny Z."/>
            <person name="Hegedus B."/>
            <person name="Baldrian P."/>
            <person name="Stursova M."/>
            <person name="Weitz H."/>
            <person name="Taylor A."/>
            <person name="Grigoriev I.V."/>
            <person name="Nagy L.G."/>
            <person name="Martin F."/>
            <person name="Kauserud H."/>
        </authorList>
    </citation>
    <scope>NUCLEOTIDE SEQUENCE</scope>
    <source>
        <strain evidence="16">CBHHK188m</strain>
    </source>
</reference>
<dbReference type="SUPFAM" id="SSF48264">
    <property type="entry name" value="Cytochrome P450"/>
    <property type="match status" value="1"/>
</dbReference>
<evidence type="ECO:0000256" key="9">
    <source>
        <dbReference type="ARBA" id="ARBA00023002"/>
    </source>
</evidence>
<comment type="subcellular location">
    <subcellularLocation>
        <location evidence="2">Membrane</location>
    </subcellularLocation>
</comment>
<dbReference type="PANTHER" id="PTHR24305:SF166">
    <property type="entry name" value="CYTOCHROME P450 12A4, MITOCHONDRIAL-RELATED"/>
    <property type="match status" value="1"/>
</dbReference>
<proteinExistence type="inferred from homology"/>
<evidence type="ECO:0000256" key="10">
    <source>
        <dbReference type="ARBA" id="ARBA00023004"/>
    </source>
</evidence>
<comment type="similarity">
    <text evidence="4 14">Belongs to the cytochrome P450 family.</text>
</comment>
<accession>A0AAD7IA82</accession>